<accession>A0A4R5XEJ1</accession>
<reference evidence="1 2" key="1">
    <citation type="submission" date="2018-06" db="EMBL/GenBank/DDBJ databases">
        <title>A transcriptomic atlas of mushroom development highlights an independent origin of complex multicellularity.</title>
        <authorList>
            <consortium name="DOE Joint Genome Institute"/>
            <person name="Krizsan K."/>
            <person name="Almasi E."/>
            <person name="Merenyi Z."/>
            <person name="Sahu N."/>
            <person name="Viragh M."/>
            <person name="Koszo T."/>
            <person name="Mondo S."/>
            <person name="Kiss B."/>
            <person name="Balint B."/>
            <person name="Kues U."/>
            <person name="Barry K."/>
            <person name="Hegedus J.C."/>
            <person name="Henrissat B."/>
            <person name="Johnson J."/>
            <person name="Lipzen A."/>
            <person name="Ohm R."/>
            <person name="Nagy I."/>
            <person name="Pangilinan J."/>
            <person name="Yan J."/>
            <person name="Xiong Y."/>
            <person name="Grigoriev I.V."/>
            <person name="Hibbett D.S."/>
            <person name="Nagy L.G."/>
        </authorList>
    </citation>
    <scope>NUCLEOTIDE SEQUENCE [LARGE SCALE GENOMIC DNA]</scope>
    <source>
        <strain evidence="1 2">SZMC22713</strain>
    </source>
</reference>
<protein>
    <submittedName>
        <fullName evidence="1">Uncharacterized protein</fullName>
    </submittedName>
</protein>
<evidence type="ECO:0000313" key="2">
    <source>
        <dbReference type="Proteomes" id="UP000294933"/>
    </source>
</evidence>
<dbReference type="VEuPathDB" id="FungiDB:BD410DRAFT_847217"/>
<organism evidence="1 2">
    <name type="scientific">Rickenella mellea</name>
    <dbReference type="NCBI Taxonomy" id="50990"/>
    <lineage>
        <taxon>Eukaryota</taxon>
        <taxon>Fungi</taxon>
        <taxon>Dikarya</taxon>
        <taxon>Basidiomycota</taxon>
        <taxon>Agaricomycotina</taxon>
        <taxon>Agaricomycetes</taxon>
        <taxon>Hymenochaetales</taxon>
        <taxon>Rickenellaceae</taxon>
        <taxon>Rickenella</taxon>
    </lineage>
</organism>
<sequence length="113" mass="12901">MRNTNSRIAHLITYHRSTHHTSHTHFTTPTDLIALTTRGPTHTRVPVSALCPNARLYPTSPHYQAASRRSTATWRPALETAACHWLELRGIIRHKIEVVRRVVAYLSLTPTFQ</sequence>
<dbReference type="AlphaFoldDB" id="A0A4R5XEJ1"/>
<name>A0A4R5XEJ1_9AGAM</name>
<dbReference type="Proteomes" id="UP000294933">
    <property type="component" value="Unassembled WGS sequence"/>
</dbReference>
<proteinExistence type="predicted"/>
<gene>
    <name evidence="1" type="ORF">BD410DRAFT_847217</name>
</gene>
<dbReference type="EMBL" id="ML170864">
    <property type="protein sequence ID" value="TDL13195.1"/>
    <property type="molecule type" value="Genomic_DNA"/>
</dbReference>
<keyword evidence="2" id="KW-1185">Reference proteome</keyword>
<evidence type="ECO:0000313" key="1">
    <source>
        <dbReference type="EMBL" id="TDL13195.1"/>
    </source>
</evidence>